<dbReference type="PANTHER" id="PTHR32108:SF9">
    <property type="entry name" value="REVERSE TRANSCRIPTASE RNASE H-LIKE DOMAIN-CONTAINING PROTEIN"/>
    <property type="match status" value="1"/>
</dbReference>
<protein>
    <submittedName>
        <fullName evidence="4">Uncharacterized protein</fullName>
    </submittedName>
</protein>
<dbReference type="PROSITE" id="PS50088">
    <property type="entry name" value="ANK_REPEAT"/>
    <property type="match status" value="1"/>
</dbReference>
<feature type="compositionally biased region" description="Low complexity" evidence="3">
    <location>
        <begin position="196"/>
        <end position="205"/>
    </location>
</feature>
<keyword evidence="5" id="KW-1185">Reference proteome</keyword>
<sequence>MRPTPTVRIGPYAQQSGQTGPTLANQKVTPQAKEKLNLLEERLQVIEGTNSHGLDAVDLCLVPDVGLPVYFKTSKFEKYKGSTCPRVHLDMYCRKMTTYIHKDKILEGFKEYAQRWHELATQVQPPLTEKEMVTMFIDTLPLPFYDKAVGSVASSFADLVTVGERIESGIKWESGATSSLHRSTTSPTRSILTKVSSPISPSDPINDTGTTAGSINARPAQQNTRGRTLVPIPMTYTKLFPLILQNSLIVVVPLRSVEPPYPKSYDPNTKCDYHEVTGKSRGGEGNIPSGSASLVEGGSSWMLSKFETTQVAAIGQSREVVSASQEKASSVEEVTNIAGIGQVTRSERVYAPEALRKKDSIPKDKGKAMGIVNNITTSSHLAFSKEEIPTKGRGHNQPLHVAVKCGNYMIARVLIDNGSSLNAFDGSKRKVMGETMLPIRIGPVTFNITFQIHATGAVPSSLHQKVMLIASQQLISVMGEKELIISTPTLAEYIEGDDEALETSFQSLEIISTTDAIMEQGGPKPSRAINKEPPAHIDNTALASEDTIQSDKLIEGENVKAKALVKMERWIEQERPKFQSLVEDLEGVNLSDELEKKEVRMGRQMPPDLRHNLIKLLREYADIFAWTKPEVVLKIKEEVEKQWNAGFLAIAKYPQWVANIVPIPKKDRKMALEEREKTMFITLWGTFYYKVMPFELKNARATYQRAMLRLNPAKCTFGVKSGKLLGFVVNERGIEVDPDKIKSIREMRAPKIELEVWGFLGRIKYIAQFIS</sequence>
<feature type="compositionally biased region" description="Polar residues" evidence="3">
    <location>
        <begin position="177"/>
        <end position="195"/>
    </location>
</feature>
<comment type="caution">
    <text evidence="4">The sequence shown here is derived from an EMBL/GenBank/DDBJ whole genome shotgun (WGS) entry which is preliminary data.</text>
</comment>
<dbReference type="PROSITE" id="PS50297">
    <property type="entry name" value="ANK_REP_REGION"/>
    <property type="match status" value="1"/>
</dbReference>
<dbReference type="GO" id="GO:0005886">
    <property type="term" value="C:plasma membrane"/>
    <property type="evidence" value="ECO:0007669"/>
    <property type="project" value="UniProtKB-SubCell"/>
</dbReference>
<evidence type="ECO:0000256" key="2">
    <source>
        <dbReference type="PROSITE-ProRule" id="PRU00023"/>
    </source>
</evidence>
<dbReference type="SUPFAM" id="SSF56672">
    <property type="entry name" value="DNA/RNA polymerases"/>
    <property type="match status" value="1"/>
</dbReference>
<reference evidence="4" key="1">
    <citation type="submission" date="2018-05" db="EMBL/GenBank/DDBJ databases">
        <title>Draft genome of Mucuna pruriens seed.</title>
        <authorList>
            <person name="Nnadi N.E."/>
            <person name="Vos R."/>
            <person name="Hasami M.H."/>
            <person name="Devisetty U.K."/>
            <person name="Aguiy J.C."/>
        </authorList>
    </citation>
    <scope>NUCLEOTIDE SEQUENCE [LARGE SCALE GENOMIC DNA]</scope>
    <source>
        <strain evidence="4">JCA_2017</strain>
    </source>
</reference>
<dbReference type="PANTHER" id="PTHR32108">
    <property type="entry name" value="DNA-DIRECTED RNA POLYMERASE SUBUNIT ALPHA"/>
    <property type="match status" value="1"/>
</dbReference>
<evidence type="ECO:0000256" key="3">
    <source>
        <dbReference type="SAM" id="MobiDB-lite"/>
    </source>
</evidence>
<dbReference type="Proteomes" id="UP000257109">
    <property type="component" value="Unassembled WGS sequence"/>
</dbReference>
<evidence type="ECO:0000313" key="5">
    <source>
        <dbReference type="Proteomes" id="UP000257109"/>
    </source>
</evidence>
<comment type="subcellular location">
    <subcellularLocation>
        <location evidence="1">Cell membrane</location>
        <topology evidence="1">Peripheral membrane protein</topology>
        <orientation evidence="1">Cytoplasmic side</orientation>
    </subcellularLocation>
</comment>
<name>A0A371IGP6_MUCPR</name>
<dbReference type="InterPro" id="IPR002110">
    <property type="entry name" value="Ankyrin_rpt"/>
</dbReference>
<dbReference type="InterPro" id="IPR036770">
    <property type="entry name" value="Ankyrin_rpt-contain_sf"/>
</dbReference>
<feature type="compositionally biased region" description="Polar residues" evidence="3">
    <location>
        <begin position="13"/>
        <end position="25"/>
    </location>
</feature>
<evidence type="ECO:0000313" key="4">
    <source>
        <dbReference type="EMBL" id="RDY14134.1"/>
    </source>
</evidence>
<accession>A0A371IGP6</accession>
<gene>
    <name evidence="4" type="ORF">CR513_00826</name>
</gene>
<evidence type="ECO:0000256" key="1">
    <source>
        <dbReference type="ARBA" id="ARBA00004413"/>
    </source>
</evidence>
<dbReference type="SUPFAM" id="SSF48403">
    <property type="entry name" value="Ankyrin repeat"/>
    <property type="match status" value="1"/>
</dbReference>
<proteinExistence type="predicted"/>
<feature type="non-terminal residue" evidence="4">
    <location>
        <position position="1"/>
    </location>
</feature>
<keyword evidence="2" id="KW-0040">ANK repeat</keyword>
<dbReference type="AlphaFoldDB" id="A0A371IGP6"/>
<dbReference type="InterPro" id="IPR043502">
    <property type="entry name" value="DNA/RNA_pol_sf"/>
</dbReference>
<feature type="repeat" description="ANK" evidence="2">
    <location>
        <begin position="394"/>
        <end position="426"/>
    </location>
</feature>
<feature type="region of interest" description="Disordered" evidence="3">
    <location>
        <begin position="177"/>
        <end position="222"/>
    </location>
</feature>
<organism evidence="4 5">
    <name type="scientific">Mucuna pruriens</name>
    <name type="common">Velvet bean</name>
    <name type="synonym">Dolichos pruriens</name>
    <dbReference type="NCBI Taxonomy" id="157652"/>
    <lineage>
        <taxon>Eukaryota</taxon>
        <taxon>Viridiplantae</taxon>
        <taxon>Streptophyta</taxon>
        <taxon>Embryophyta</taxon>
        <taxon>Tracheophyta</taxon>
        <taxon>Spermatophyta</taxon>
        <taxon>Magnoliopsida</taxon>
        <taxon>eudicotyledons</taxon>
        <taxon>Gunneridae</taxon>
        <taxon>Pentapetalae</taxon>
        <taxon>rosids</taxon>
        <taxon>fabids</taxon>
        <taxon>Fabales</taxon>
        <taxon>Fabaceae</taxon>
        <taxon>Papilionoideae</taxon>
        <taxon>50 kb inversion clade</taxon>
        <taxon>NPAAA clade</taxon>
        <taxon>indigoferoid/millettioid clade</taxon>
        <taxon>Phaseoleae</taxon>
        <taxon>Mucuna</taxon>
    </lineage>
</organism>
<feature type="compositionally biased region" description="Polar residues" evidence="3">
    <location>
        <begin position="207"/>
        <end position="222"/>
    </location>
</feature>
<dbReference type="OrthoDB" id="1736143at2759"/>
<feature type="region of interest" description="Disordered" evidence="3">
    <location>
        <begin position="1"/>
        <end position="25"/>
    </location>
</feature>
<dbReference type="EMBL" id="QJKJ01000125">
    <property type="protein sequence ID" value="RDY14134.1"/>
    <property type="molecule type" value="Genomic_DNA"/>
</dbReference>